<evidence type="ECO:0000313" key="4">
    <source>
        <dbReference type="Proteomes" id="UP000281553"/>
    </source>
</evidence>
<dbReference type="InterPro" id="IPR046455">
    <property type="entry name" value="Sec7/BIG1-like_C"/>
</dbReference>
<dbReference type="AlphaFoldDB" id="A0A3P6UMG7"/>
<feature type="region of interest" description="Disordered" evidence="1">
    <location>
        <begin position="61"/>
        <end position="84"/>
    </location>
</feature>
<sequence>MAARSRLFLRLLINCIVQYELIQTVDNILFFSSHSRHEDIVIATAAHSLSAAVNRSLLQQSANSEERRLPEATIPDTSASENDELVNGELPMNKRATYPYVSVENRLLLINCLLESHQFAKAFNSNVEQRNILWEAGFKAKAKPNLLKQETHSLSTALRILFRMGDENTSTQEQIDSLLEKTIADAVTYYRGLITDGHRQAWDSCMLLLMVRLVNMKSQDRFDRMRRHLYTHFCDLIALPNLSPEVSVMLRAFMLRAGGGSQ</sequence>
<proteinExistence type="predicted"/>
<evidence type="ECO:0000259" key="2">
    <source>
        <dbReference type="Pfam" id="PF20252"/>
    </source>
</evidence>
<dbReference type="Proteomes" id="UP000281553">
    <property type="component" value="Unassembled WGS sequence"/>
</dbReference>
<dbReference type="EMBL" id="UYRU01043145">
    <property type="protein sequence ID" value="VDK80478.1"/>
    <property type="molecule type" value="Genomic_DNA"/>
</dbReference>
<name>A0A3P6UMG7_DIBLA</name>
<evidence type="ECO:0000256" key="1">
    <source>
        <dbReference type="SAM" id="MobiDB-lite"/>
    </source>
</evidence>
<accession>A0A3P6UMG7</accession>
<dbReference type="OrthoDB" id="18431at2759"/>
<dbReference type="Pfam" id="PF20252">
    <property type="entry name" value="BIG2_C"/>
    <property type="match status" value="1"/>
</dbReference>
<evidence type="ECO:0000313" key="3">
    <source>
        <dbReference type="EMBL" id="VDK80478.1"/>
    </source>
</evidence>
<protein>
    <recommendedName>
        <fullName evidence="2">Sec7/BIG1-like C-terminal domain-containing protein</fullName>
    </recommendedName>
</protein>
<feature type="domain" description="Sec7/BIG1-like C-terminal" evidence="2">
    <location>
        <begin position="17"/>
        <end position="254"/>
    </location>
</feature>
<organism evidence="3 4">
    <name type="scientific">Dibothriocephalus latus</name>
    <name type="common">Fish tapeworm</name>
    <name type="synonym">Diphyllobothrium latum</name>
    <dbReference type="NCBI Taxonomy" id="60516"/>
    <lineage>
        <taxon>Eukaryota</taxon>
        <taxon>Metazoa</taxon>
        <taxon>Spiralia</taxon>
        <taxon>Lophotrochozoa</taxon>
        <taxon>Platyhelminthes</taxon>
        <taxon>Cestoda</taxon>
        <taxon>Eucestoda</taxon>
        <taxon>Diphyllobothriidea</taxon>
        <taxon>Diphyllobothriidae</taxon>
        <taxon>Dibothriocephalus</taxon>
    </lineage>
</organism>
<gene>
    <name evidence="3" type="ORF">DILT_LOCUS3112</name>
</gene>
<reference evidence="3 4" key="1">
    <citation type="submission" date="2018-11" db="EMBL/GenBank/DDBJ databases">
        <authorList>
            <consortium name="Pathogen Informatics"/>
        </authorList>
    </citation>
    <scope>NUCLEOTIDE SEQUENCE [LARGE SCALE GENOMIC DNA]</scope>
</reference>
<keyword evidence="4" id="KW-1185">Reference proteome</keyword>